<gene>
    <name evidence="9" type="ORF">ACFQGP_01660</name>
</gene>
<sequence>MRKQYLLNKDWLFHYGEIKEPLKIAKKAHALGGLTSPLPEENGERVITSAGGDYFLKLIAQGDEQIGLRNLANTDLDSSLNESWQKVTLPHDWKVAQPFKDEPQNLMSGSKPDNISYYRRAFDLKKDLFKNNRVILHFAGIMGLADFWLNGAYLGQNISGYTAKDFDITEMAHYGSEGSNTLLIKVDTTVGHEGWWYEGAGIYKDVWLEVIPNLQVVTDSLHVFTKAATLDKATIQVDFTVKNYAVAATVTPQVVIFGQQKDLSKSVIANNQTQNYTATFEIEQPELWTPETPKLYKLKVLVGTDILIQEFGIRTFAYDTKGFYLNHQQYELHGVCEHQDFAGVGIALTQDIIDYKLQILKEMGINAIRSTHHFASNELLTACDRLGMLVIDENRLLESTPWRVAELEKMIKKSRNHASIAFWSIANEEVTGNTSLGSRVAQKLVTTIKALDKERLVISAELLNPEGIVDEDYLSNLDVLGVNYPEAGVMGPGAKLIKENYPNLSLLSTENASYFSTRGVYKDNGKKQQCNNFGSMYSMVLPGKRQPNDPGVGGTARPEEVMAYLKEHSYMGGVFLWSGFDYFGEPSPFGFPAISSQFGIVDTCGFKKDYFYYYKAHWTKKPFVHVMPHWNQTGLDIDSNGNVAVRAFSNLAEAECFINGKSFGRKLVVDCRVDWTVPYQVGELKIVAYGDNDVTAHTIKITSDELKTVTTTLLFDGENEQLYALKALDKNAHFVPTCNQKVTLSVTGGRILGLGNGDPADISDFSLSTINLFNGKALMIVEKNAEPVTIQVSC</sequence>
<dbReference type="RefSeq" id="WP_125552288.1">
    <property type="nucleotide sequence ID" value="NZ_JBHSSL010000014.1"/>
</dbReference>
<dbReference type="InterPro" id="IPR040605">
    <property type="entry name" value="Glyco_hydro2_dom5"/>
</dbReference>
<reference evidence="10" key="1">
    <citation type="journal article" date="2019" name="Int. J. Syst. Evol. Microbiol.">
        <title>The Global Catalogue of Microorganisms (GCM) 10K type strain sequencing project: providing services to taxonomists for standard genome sequencing and annotation.</title>
        <authorList>
            <consortium name="The Broad Institute Genomics Platform"/>
            <consortium name="The Broad Institute Genome Sequencing Center for Infectious Disease"/>
            <person name="Wu L."/>
            <person name="Ma J."/>
        </authorList>
    </citation>
    <scope>NUCLEOTIDE SEQUENCE [LARGE SCALE GENOMIC DNA]</scope>
    <source>
        <strain evidence="10">CCM 8904</strain>
    </source>
</reference>
<dbReference type="Proteomes" id="UP001596289">
    <property type="component" value="Unassembled WGS sequence"/>
</dbReference>
<dbReference type="InterPro" id="IPR051913">
    <property type="entry name" value="GH2_Domain-Containing"/>
</dbReference>
<feature type="domain" description="Beta-mannosidase-like galactose-binding" evidence="8">
    <location>
        <begin position="117"/>
        <end position="190"/>
    </location>
</feature>
<feature type="domain" description="Glycoside hydrolase family 2" evidence="7">
    <location>
        <begin position="709"/>
        <end position="793"/>
    </location>
</feature>
<dbReference type="Pfam" id="PF00703">
    <property type="entry name" value="Glyco_hydro_2"/>
    <property type="match status" value="1"/>
</dbReference>
<evidence type="ECO:0000313" key="9">
    <source>
        <dbReference type="EMBL" id="MFC6169293.1"/>
    </source>
</evidence>
<dbReference type="InterPro" id="IPR036156">
    <property type="entry name" value="Beta-gal/glucu_dom_sf"/>
</dbReference>
<dbReference type="SUPFAM" id="SSF49303">
    <property type="entry name" value="beta-Galactosidase/glucuronidase domain"/>
    <property type="match status" value="1"/>
</dbReference>
<evidence type="ECO:0000259" key="4">
    <source>
        <dbReference type="Pfam" id="PF00703"/>
    </source>
</evidence>
<evidence type="ECO:0000313" key="10">
    <source>
        <dbReference type="Proteomes" id="UP001596289"/>
    </source>
</evidence>
<dbReference type="InterPro" id="IPR006102">
    <property type="entry name" value="Ig-like_GH2"/>
</dbReference>
<name>A0ABW1RBZ7_9LACO</name>
<dbReference type="PANTHER" id="PTHR42732">
    <property type="entry name" value="BETA-GALACTOSIDASE"/>
    <property type="match status" value="1"/>
</dbReference>
<comment type="similarity">
    <text evidence="1">Belongs to the glycosyl hydrolase 2 family.</text>
</comment>
<dbReference type="InterPro" id="IPR017853">
    <property type="entry name" value="GH"/>
</dbReference>
<dbReference type="GO" id="GO:0016787">
    <property type="term" value="F:hydrolase activity"/>
    <property type="evidence" value="ECO:0007669"/>
    <property type="project" value="UniProtKB-KW"/>
</dbReference>
<feature type="domain" description="Glycoside hydrolase family 2 catalytic" evidence="5">
    <location>
        <begin position="321"/>
        <end position="396"/>
    </location>
</feature>
<organism evidence="9 10">
    <name type="scientific">Loigolactobacillus jiayinensis</name>
    <dbReference type="NCBI Taxonomy" id="2486016"/>
    <lineage>
        <taxon>Bacteria</taxon>
        <taxon>Bacillati</taxon>
        <taxon>Bacillota</taxon>
        <taxon>Bacilli</taxon>
        <taxon>Lactobacillales</taxon>
        <taxon>Lactobacillaceae</taxon>
        <taxon>Loigolactobacillus</taxon>
    </lineage>
</organism>
<evidence type="ECO:0000256" key="2">
    <source>
        <dbReference type="ARBA" id="ARBA00022801"/>
    </source>
</evidence>
<evidence type="ECO:0000259" key="8">
    <source>
        <dbReference type="Pfam" id="PF22666"/>
    </source>
</evidence>
<accession>A0ABW1RBZ7</accession>
<dbReference type="SUPFAM" id="SSF49785">
    <property type="entry name" value="Galactose-binding domain-like"/>
    <property type="match status" value="1"/>
</dbReference>
<protein>
    <submittedName>
        <fullName evidence="9">Glycoside hydrolase family 2 TIM barrel-domain containing protein</fullName>
    </submittedName>
</protein>
<dbReference type="Pfam" id="PF16355">
    <property type="entry name" value="DUF4982"/>
    <property type="match status" value="1"/>
</dbReference>
<feature type="domain" description="DUF4982" evidence="6">
    <location>
        <begin position="642"/>
        <end position="693"/>
    </location>
</feature>
<evidence type="ECO:0000259" key="6">
    <source>
        <dbReference type="Pfam" id="PF16355"/>
    </source>
</evidence>
<feature type="domain" description="Glycoside hydrolase family 2 catalytic" evidence="5">
    <location>
        <begin position="405"/>
        <end position="458"/>
    </location>
</feature>
<dbReference type="Gene3D" id="2.60.120.260">
    <property type="entry name" value="Galactose-binding domain-like"/>
    <property type="match status" value="1"/>
</dbReference>
<keyword evidence="3" id="KW-0326">Glycosidase</keyword>
<dbReference type="SUPFAM" id="SSF51445">
    <property type="entry name" value="(Trans)glycosidases"/>
    <property type="match status" value="1"/>
</dbReference>
<dbReference type="InterPro" id="IPR013783">
    <property type="entry name" value="Ig-like_fold"/>
</dbReference>
<dbReference type="InterPro" id="IPR054593">
    <property type="entry name" value="Beta-mannosidase-like_N2"/>
</dbReference>
<keyword evidence="10" id="KW-1185">Reference proteome</keyword>
<proteinExistence type="inferred from homology"/>
<dbReference type="InterPro" id="IPR032311">
    <property type="entry name" value="DUF4982"/>
</dbReference>
<keyword evidence="2 9" id="KW-0378">Hydrolase</keyword>
<evidence type="ECO:0000259" key="7">
    <source>
        <dbReference type="Pfam" id="PF18565"/>
    </source>
</evidence>
<comment type="caution">
    <text evidence="9">The sequence shown here is derived from an EMBL/GenBank/DDBJ whole genome shotgun (WGS) entry which is preliminary data.</text>
</comment>
<dbReference type="InterPro" id="IPR006103">
    <property type="entry name" value="Glyco_hydro_2_cat"/>
</dbReference>
<dbReference type="EMBL" id="JBHSSL010000014">
    <property type="protein sequence ID" value="MFC6169293.1"/>
    <property type="molecule type" value="Genomic_DNA"/>
</dbReference>
<dbReference type="PANTHER" id="PTHR42732:SF1">
    <property type="entry name" value="BETA-MANNOSIDASE"/>
    <property type="match status" value="1"/>
</dbReference>
<evidence type="ECO:0000259" key="5">
    <source>
        <dbReference type="Pfam" id="PF02836"/>
    </source>
</evidence>
<evidence type="ECO:0000256" key="1">
    <source>
        <dbReference type="ARBA" id="ARBA00007401"/>
    </source>
</evidence>
<dbReference type="Pfam" id="PF02836">
    <property type="entry name" value="Glyco_hydro_2_C"/>
    <property type="match status" value="2"/>
</dbReference>
<dbReference type="Pfam" id="PF18565">
    <property type="entry name" value="Glyco_hydro2_C5"/>
    <property type="match status" value="1"/>
</dbReference>
<dbReference type="Gene3D" id="3.20.20.80">
    <property type="entry name" value="Glycosidases"/>
    <property type="match status" value="1"/>
</dbReference>
<feature type="domain" description="Glycoside hydrolase family 2 immunoglobulin-like beta-sandwich" evidence="4">
    <location>
        <begin position="228"/>
        <end position="314"/>
    </location>
</feature>
<dbReference type="Gene3D" id="2.60.40.10">
    <property type="entry name" value="Immunoglobulins"/>
    <property type="match status" value="3"/>
</dbReference>
<dbReference type="Pfam" id="PF22666">
    <property type="entry name" value="Glyco_hydro_2_N2"/>
    <property type="match status" value="1"/>
</dbReference>
<evidence type="ECO:0000256" key="3">
    <source>
        <dbReference type="ARBA" id="ARBA00023295"/>
    </source>
</evidence>
<dbReference type="InterPro" id="IPR008979">
    <property type="entry name" value="Galactose-bd-like_sf"/>
</dbReference>